<dbReference type="Pfam" id="PF07676">
    <property type="entry name" value="PD40"/>
    <property type="match status" value="1"/>
</dbReference>
<dbReference type="InterPro" id="IPR029058">
    <property type="entry name" value="AB_hydrolase_fold"/>
</dbReference>
<keyword evidence="2" id="KW-0720">Serine protease</keyword>
<dbReference type="GO" id="GO:0004252">
    <property type="term" value="F:serine-type endopeptidase activity"/>
    <property type="evidence" value="ECO:0007669"/>
    <property type="project" value="TreeGrafter"/>
</dbReference>
<dbReference type="SUPFAM" id="SSF53474">
    <property type="entry name" value="alpha/beta-Hydrolases"/>
    <property type="match status" value="1"/>
</dbReference>
<protein>
    <submittedName>
        <fullName evidence="5">Prolyl tripeptidyl peptidase</fullName>
        <ecNumber evidence="5">3.4.14.12</ecNumber>
    </submittedName>
</protein>
<evidence type="ECO:0000256" key="2">
    <source>
        <dbReference type="ARBA" id="ARBA00022825"/>
    </source>
</evidence>
<dbReference type="PANTHER" id="PTHR42776:SF27">
    <property type="entry name" value="DIPEPTIDYL PEPTIDASE FAMILY MEMBER 6"/>
    <property type="match status" value="1"/>
</dbReference>
<evidence type="ECO:0000256" key="3">
    <source>
        <dbReference type="SAM" id="SignalP"/>
    </source>
</evidence>
<keyword evidence="2" id="KW-0645">Protease</keyword>
<dbReference type="PANTHER" id="PTHR42776">
    <property type="entry name" value="SERINE PEPTIDASE S9 FAMILY MEMBER"/>
    <property type="match status" value="1"/>
</dbReference>
<feature type="chain" id="PRO_5021703125" evidence="3">
    <location>
        <begin position="25"/>
        <end position="681"/>
    </location>
</feature>
<evidence type="ECO:0000313" key="5">
    <source>
        <dbReference type="EMBL" id="QDT73415.1"/>
    </source>
</evidence>
<dbReference type="EMBL" id="CP036339">
    <property type="protein sequence ID" value="QDT73415.1"/>
    <property type="molecule type" value="Genomic_DNA"/>
</dbReference>
<dbReference type="InterPro" id="IPR001375">
    <property type="entry name" value="Peptidase_S9_cat"/>
</dbReference>
<dbReference type="KEGG" id="llh:I41_26040"/>
<evidence type="ECO:0000256" key="1">
    <source>
        <dbReference type="ARBA" id="ARBA00022801"/>
    </source>
</evidence>
<dbReference type="InterPro" id="IPR011659">
    <property type="entry name" value="WD40"/>
</dbReference>
<keyword evidence="6" id="KW-1185">Reference proteome</keyword>
<keyword evidence="3" id="KW-0732">Signal</keyword>
<organism evidence="5 6">
    <name type="scientific">Lacipirellula limnantheis</name>
    <dbReference type="NCBI Taxonomy" id="2528024"/>
    <lineage>
        <taxon>Bacteria</taxon>
        <taxon>Pseudomonadati</taxon>
        <taxon>Planctomycetota</taxon>
        <taxon>Planctomycetia</taxon>
        <taxon>Pirellulales</taxon>
        <taxon>Lacipirellulaceae</taxon>
        <taxon>Lacipirellula</taxon>
    </lineage>
</organism>
<proteinExistence type="predicted"/>
<accession>A0A517TYI4</accession>
<dbReference type="Gene3D" id="2.120.10.30">
    <property type="entry name" value="TolB, C-terminal domain"/>
    <property type="match status" value="2"/>
</dbReference>
<gene>
    <name evidence="5" type="primary">ptpA_1</name>
    <name evidence="5" type="ORF">I41_26040</name>
</gene>
<dbReference type="Proteomes" id="UP000317909">
    <property type="component" value="Chromosome"/>
</dbReference>
<reference evidence="5 6" key="1">
    <citation type="submission" date="2019-02" db="EMBL/GenBank/DDBJ databases">
        <title>Deep-cultivation of Planctomycetes and their phenomic and genomic characterization uncovers novel biology.</title>
        <authorList>
            <person name="Wiegand S."/>
            <person name="Jogler M."/>
            <person name="Boedeker C."/>
            <person name="Pinto D."/>
            <person name="Vollmers J."/>
            <person name="Rivas-Marin E."/>
            <person name="Kohn T."/>
            <person name="Peeters S.H."/>
            <person name="Heuer A."/>
            <person name="Rast P."/>
            <person name="Oberbeckmann S."/>
            <person name="Bunk B."/>
            <person name="Jeske O."/>
            <person name="Meyerdierks A."/>
            <person name="Storesund J.E."/>
            <person name="Kallscheuer N."/>
            <person name="Luecker S."/>
            <person name="Lage O.M."/>
            <person name="Pohl T."/>
            <person name="Merkel B.J."/>
            <person name="Hornburger P."/>
            <person name="Mueller R.-W."/>
            <person name="Bruemmer F."/>
            <person name="Labrenz M."/>
            <person name="Spormann A.M."/>
            <person name="Op den Camp H."/>
            <person name="Overmann J."/>
            <person name="Amann R."/>
            <person name="Jetten M.S.M."/>
            <person name="Mascher T."/>
            <person name="Medema M.H."/>
            <person name="Devos D.P."/>
            <person name="Kaster A.-K."/>
            <person name="Ovreas L."/>
            <person name="Rohde M."/>
            <person name="Galperin M.Y."/>
            <person name="Jogler C."/>
        </authorList>
    </citation>
    <scope>NUCLEOTIDE SEQUENCE [LARGE SCALE GENOMIC DNA]</scope>
    <source>
        <strain evidence="5 6">I41</strain>
    </source>
</reference>
<dbReference type="Gene3D" id="3.40.50.1820">
    <property type="entry name" value="alpha/beta hydrolase"/>
    <property type="match status" value="1"/>
</dbReference>
<dbReference type="SUPFAM" id="SSF82171">
    <property type="entry name" value="DPP6 N-terminal domain-like"/>
    <property type="match status" value="1"/>
</dbReference>
<dbReference type="GO" id="GO:0006508">
    <property type="term" value="P:proteolysis"/>
    <property type="evidence" value="ECO:0007669"/>
    <property type="project" value="InterPro"/>
</dbReference>
<dbReference type="Pfam" id="PF00326">
    <property type="entry name" value="Peptidase_S9"/>
    <property type="match status" value="1"/>
</dbReference>
<feature type="domain" description="Peptidase S9 prolyl oligopeptidase catalytic" evidence="4">
    <location>
        <begin position="465"/>
        <end position="666"/>
    </location>
</feature>
<sequence precursor="true">MNSLRRWTLFAAALAVSTGSPASAQQPALSSPLSISDMMKIRHLHEVAISPQGDLVAIVVAEPDFASNSYRFELLTVDVASGKKNRIDAGTVTYHPCWSPDGAQLAFVRRTTGFAVSRYDVASGETTDLVTELPAAPSMLKWSPDSVSIGYLCRDAAASRPSESPVDAAVEGAEPIADRLFLYQVSSGKSTTIAEAAGHIDSFAWAPDSRRIALGRQPSARTSDNETDVWLVEVATGACRPLVERPGGDKQPSWSPDGKRIAYFSNDGEAAYFQPYALNVVDVETAEVQSLASAVDAQLTMIVGAPPVWSADGKSVYLTAEKGMTRHVYRLDLTKLECCQLSRELCIHRSCSWTNGRERLAMAIDSPEMPANLYVADAPDFLPRRLLELNPQVAQERLGKATTLRWSGASGAPIEGLLITPADREPDQRVPLIVYLHGGPPSNFLQGFAPEIASSAPQIGFCPVHVLAGRGYAVLCPNPSGSDGYGRAFREAVNGRWGELDLADVLAGVDEAVRIGVADPERLGLTGYCYGAYLSLRALTRTNRFKAAFLGGTFGDLSAVYGQTEVPELFEAYFGGPPWERREAFERCSPMRDAHAIRTPVFLLHARHDKRVPWSQSKELHTILSRVGTPVELVTYPRGDHTVLESRMHAETMRLTATWFDRWLKDSPGPPREADAAIAPP</sequence>
<evidence type="ECO:0000313" key="6">
    <source>
        <dbReference type="Proteomes" id="UP000317909"/>
    </source>
</evidence>
<feature type="signal peptide" evidence="3">
    <location>
        <begin position="1"/>
        <end position="24"/>
    </location>
</feature>
<keyword evidence="1 5" id="KW-0378">Hydrolase</keyword>
<dbReference type="EC" id="3.4.14.12" evidence="5"/>
<evidence type="ECO:0000259" key="4">
    <source>
        <dbReference type="Pfam" id="PF00326"/>
    </source>
</evidence>
<dbReference type="InterPro" id="IPR011042">
    <property type="entry name" value="6-blade_b-propeller_TolB-like"/>
</dbReference>
<dbReference type="AlphaFoldDB" id="A0A517TYI4"/>
<name>A0A517TYI4_9BACT</name>